<evidence type="ECO:0008006" key="4">
    <source>
        <dbReference type="Google" id="ProtNLM"/>
    </source>
</evidence>
<gene>
    <name evidence="2" type="ORF">scyTo_0017843</name>
</gene>
<organism evidence="2 3">
    <name type="scientific">Scyliorhinus torazame</name>
    <name type="common">Cloudy catshark</name>
    <name type="synonym">Catulus torazame</name>
    <dbReference type="NCBI Taxonomy" id="75743"/>
    <lineage>
        <taxon>Eukaryota</taxon>
        <taxon>Metazoa</taxon>
        <taxon>Chordata</taxon>
        <taxon>Craniata</taxon>
        <taxon>Vertebrata</taxon>
        <taxon>Chondrichthyes</taxon>
        <taxon>Elasmobranchii</taxon>
        <taxon>Galeomorphii</taxon>
        <taxon>Galeoidea</taxon>
        <taxon>Carcharhiniformes</taxon>
        <taxon>Scyliorhinidae</taxon>
        <taxon>Scyliorhinus</taxon>
    </lineage>
</organism>
<dbReference type="OMA" id="LTIRIEM"/>
<dbReference type="EMBL" id="BFAA01011935">
    <property type="protein sequence ID" value="GCB79151.1"/>
    <property type="molecule type" value="Genomic_DNA"/>
</dbReference>
<dbReference type="SUPFAM" id="SSF54403">
    <property type="entry name" value="Cystatin/monellin"/>
    <property type="match status" value="1"/>
</dbReference>
<keyword evidence="1" id="KW-0732">Signal</keyword>
<dbReference type="Proteomes" id="UP000288216">
    <property type="component" value="Unassembled WGS sequence"/>
</dbReference>
<evidence type="ECO:0000313" key="2">
    <source>
        <dbReference type="EMBL" id="GCB79151.1"/>
    </source>
</evidence>
<dbReference type="OrthoDB" id="10499236at2759"/>
<feature type="chain" id="PRO_5019112717" description="Cystatin domain-containing protein" evidence="1">
    <location>
        <begin position="23"/>
        <end position="128"/>
    </location>
</feature>
<comment type="caution">
    <text evidence="2">The sequence shown here is derived from an EMBL/GenBank/DDBJ whole genome shotgun (WGS) entry which is preliminary data.</text>
</comment>
<name>A0A401Q193_SCYTO</name>
<sequence length="128" mass="14430">MAGIWFCMCALLSAAFFTSISASDDLERDLLGQIQEVSLDNEHLKGINQVVENIIPAFKGRFKIVKAMIQAVGGLMHYLTIRIEMDHLPSGFKICKLVLFCRPWLRKIEVISNGCESPELKATYLQQL</sequence>
<feature type="signal peptide" evidence="1">
    <location>
        <begin position="1"/>
        <end position="22"/>
    </location>
</feature>
<evidence type="ECO:0000256" key="1">
    <source>
        <dbReference type="SAM" id="SignalP"/>
    </source>
</evidence>
<dbReference type="AlphaFoldDB" id="A0A401Q193"/>
<keyword evidence="3" id="KW-1185">Reference proteome</keyword>
<proteinExistence type="predicted"/>
<dbReference type="InterPro" id="IPR046350">
    <property type="entry name" value="Cystatin_sf"/>
</dbReference>
<dbReference type="Gene3D" id="3.10.450.10">
    <property type="match status" value="1"/>
</dbReference>
<accession>A0A401Q193</accession>
<reference evidence="2 3" key="1">
    <citation type="journal article" date="2018" name="Nat. Ecol. Evol.">
        <title>Shark genomes provide insights into elasmobranch evolution and the origin of vertebrates.</title>
        <authorList>
            <person name="Hara Y"/>
            <person name="Yamaguchi K"/>
            <person name="Onimaru K"/>
            <person name="Kadota M"/>
            <person name="Koyanagi M"/>
            <person name="Keeley SD"/>
            <person name="Tatsumi K"/>
            <person name="Tanaka K"/>
            <person name="Motone F"/>
            <person name="Kageyama Y"/>
            <person name="Nozu R"/>
            <person name="Adachi N"/>
            <person name="Nishimura O"/>
            <person name="Nakagawa R"/>
            <person name="Tanegashima C"/>
            <person name="Kiyatake I"/>
            <person name="Matsumoto R"/>
            <person name="Murakumo K"/>
            <person name="Nishida K"/>
            <person name="Terakita A"/>
            <person name="Kuratani S"/>
            <person name="Sato K"/>
            <person name="Hyodo S Kuraku.S."/>
        </authorList>
    </citation>
    <scope>NUCLEOTIDE SEQUENCE [LARGE SCALE GENOMIC DNA]</scope>
</reference>
<evidence type="ECO:0000313" key="3">
    <source>
        <dbReference type="Proteomes" id="UP000288216"/>
    </source>
</evidence>
<protein>
    <recommendedName>
        <fullName evidence="4">Cystatin domain-containing protein</fullName>
    </recommendedName>
</protein>